<feature type="transmembrane region" description="Helical" evidence="1">
    <location>
        <begin position="142"/>
        <end position="159"/>
    </location>
</feature>
<dbReference type="AlphaFoldDB" id="A0A0M6WTJ0"/>
<proteinExistence type="predicted"/>
<keyword evidence="1" id="KW-0472">Membrane</keyword>
<reference evidence="4" key="1">
    <citation type="submission" date="2015-05" db="EMBL/GenBank/DDBJ databases">
        <authorList>
            <consortium name="Pathogen Informatics"/>
        </authorList>
    </citation>
    <scope>NUCLEOTIDE SEQUENCE [LARGE SCALE GENOMIC DNA]</scope>
    <source>
        <strain evidence="4">M72</strain>
    </source>
</reference>
<gene>
    <name evidence="3" type="ORF">M72_08181</name>
</gene>
<feature type="transmembrane region" description="Helical" evidence="1">
    <location>
        <begin position="6"/>
        <end position="26"/>
    </location>
</feature>
<keyword evidence="1" id="KW-1133">Transmembrane helix</keyword>
<dbReference type="Pfam" id="PF04892">
    <property type="entry name" value="VanZ"/>
    <property type="match status" value="1"/>
</dbReference>
<feature type="transmembrane region" description="Helical" evidence="1">
    <location>
        <begin position="117"/>
        <end position="136"/>
    </location>
</feature>
<dbReference type="RefSeq" id="WP_055068157.1">
    <property type="nucleotide sequence ID" value="NZ_CP173697.1"/>
</dbReference>
<evidence type="ECO:0000259" key="2">
    <source>
        <dbReference type="Pfam" id="PF04892"/>
    </source>
</evidence>
<evidence type="ECO:0000256" key="1">
    <source>
        <dbReference type="SAM" id="Phobius"/>
    </source>
</evidence>
<accession>A0A0M6WTJ0</accession>
<keyword evidence="4" id="KW-1185">Reference proteome</keyword>
<dbReference type="PANTHER" id="PTHR36834">
    <property type="entry name" value="MEMBRANE PROTEIN-RELATED"/>
    <property type="match status" value="1"/>
</dbReference>
<dbReference type="EMBL" id="CVRR01000033">
    <property type="protein sequence ID" value="CRL40060.1"/>
    <property type="molecule type" value="Genomic_DNA"/>
</dbReference>
<keyword evidence="1" id="KW-0812">Transmembrane</keyword>
<dbReference type="InterPro" id="IPR006976">
    <property type="entry name" value="VanZ-like"/>
</dbReference>
<evidence type="ECO:0000313" key="4">
    <source>
        <dbReference type="Proteomes" id="UP000049979"/>
    </source>
</evidence>
<dbReference type="Proteomes" id="UP000049979">
    <property type="component" value="Unassembled WGS sequence"/>
</dbReference>
<organism evidence="3 4">
    <name type="scientific">Roseburia faecis</name>
    <dbReference type="NCBI Taxonomy" id="301302"/>
    <lineage>
        <taxon>Bacteria</taxon>
        <taxon>Bacillati</taxon>
        <taxon>Bacillota</taxon>
        <taxon>Clostridia</taxon>
        <taxon>Lachnospirales</taxon>
        <taxon>Lachnospiraceae</taxon>
        <taxon>Roseburia</taxon>
    </lineage>
</organism>
<evidence type="ECO:0000313" key="3">
    <source>
        <dbReference type="EMBL" id="CRL40060.1"/>
    </source>
</evidence>
<protein>
    <recommendedName>
        <fullName evidence="2">VanZ-like domain-containing protein</fullName>
    </recommendedName>
</protein>
<name>A0A0M6WTJ0_9FIRM</name>
<dbReference type="InterPro" id="IPR053150">
    <property type="entry name" value="Teicoplanin_resist-assoc"/>
</dbReference>
<feature type="transmembrane region" description="Helical" evidence="1">
    <location>
        <begin position="88"/>
        <end position="105"/>
    </location>
</feature>
<sequence length="199" mass="23117">MYRIFFILLDIIVVAIFTVPIGFFFQHFFTERTKKRKLIFILFSLYLIAVFSAVGIPDIRSLVFDPSLNIIPIIDITNSPISYIRNELLNILLFVPLGIFLPVIWSQDLFTLKRTVVFGLGLSFLIEVSQLFTFRLTDIDDIITNVLGTALGYYLLLYCKKHCNIKTDIVDGKISARVELFVLFFYTTLIMFFVKPYIR</sequence>
<dbReference type="PANTHER" id="PTHR36834:SF1">
    <property type="entry name" value="INTEGRAL MEMBRANE PROTEIN"/>
    <property type="match status" value="1"/>
</dbReference>
<feature type="transmembrane region" description="Helical" evidence="1">
    <location>
        <begin position="180"/>
        <end position="198"/>
    </location>
</feature>
<feature type="domain" description="VanZ-like" evidence="2">
    <location>
        <begin position="39"/>
        <end position="157"/>
    </location>
</feature>
<feature type="transmembrane region" description="Helical" evidence="1">
    <location>
        <begin position="38"/>
        <end position="56"/>
    </location>
</feature>